<dbReference type="RefSeq" id="WP_115543816.1">
    <property type="nucleotide sequence ID" value="NZ_NXLQ01000042.1"/>
</dbReference>
<comment type="caution">
    <text evidence="1">The sequence shown here is derived from an EMBL/GenBank/DDBJ whole genome shotgun (WGS) entry which is preliminary data.</text>
</comment>
<dbReference type="AlphaFoldDB" id="A0A3D8I9C5"/>
<protein>
    <submittedName>
        <fullName evidence="1">Uncharacterized protein</fullName>
    </submittedName>
</protein>
<gene>
    <name evidence="1" type="ORF">CQA53_09825</name>
</gene>
<evidence type="ECO:0000313" key="2">
    <source>
        <dbReference type="Proteomes" id="UP000256379"/>
    </source>
</evidence>
<dbReference type="OrthoDB" id="9820484at2"/>
<evidence type="ECO:0000313" key="1">
    <source>
        <dbReference type="EMBL" id="RDU61727.1"/>
    </source>
</evidence>
<proteinExistence type="predicted"/>
<accession>A0A3D8I9C5</accession>
<sequence>MNILTRIFIIFLLAISVSHAKDKDLVASQILKSLIATTCGLDDMQADFYQSKCEHYTSLLNEAYEGRLLHDEARHKAVRDKLNALIDDEFELEQLAPHFATIKALGLVFAKDFRAFATIKDMLFAEHTEGVAYFEDMRHHLPFALLGIYALSLDNQASSKDLELLHSEVARHKGKISNDEYSFYELLIKYKESKY</sequence>
<keyword evidence="2" id="KW-1185">Reference proteome</keyword>
<reference evidence="1 2" key="1">
    <citation type="submission" date="2018-04" db="EMBL/GenBank/DDBJ databases">
        <title>Novel Campyloabacter and Helicobacter Species and Strains.</title>
        <authorList>
            <person name="Mannion A.J."/>
            <person name="Shen Z."/>
            <person name="Fox J.G."/>
        </authorList>
    </citation>
    <scope>NUCLEOTIDE SEQUENCE [LARGE SCALE GENOMIC DNA]</scope>
    <source>
        <strain evidence="1 2">MIT 17-337</strain>
    </source>
</reference>
<dbReference type="EMBL" id="NXLQ01000042">
    <property type="protein sequence ID" value="RDU61727.1"/>
    <property type="molecule type" value="Genomic_DNA"/>
</dbReference>
<organism evidence="1 2">
    <name type="scientific">Helicobacter didelphidarum</name>
    <dbReference type="NCBI Taxonomy" id="2040648"/>
    <lineage>
        <taxon>Bacteria</taxon>
        <taxon>Pseudomonadati</taxon>
        <taxon>Campylobacterota</taxon>
        <taxon>Epsilonproteobacteria</taxon>
        <taxon>Campylobacterales</taxon>
        <taxon>Helicobacteraceae</taxon>
        <taxon>Helicobacter</taxon>
    </lineage>
</organism>
<name>A0A3D8I9C5_9HELI</name>
<dbReference type="Proteomes" id="UP000256379">
    <property type="component" value="Unassembled WGS sequence"/>
</dbReference>